<protein>
    <submittedName>
        <fullName evidence="1">Uncharacterized protein</fullName>
    </submittedName>
</protein>
<dbReference type="EMBL" id="UGQT01000001">
    <property type="protein sequence ID" value="STZ60630.1"/>
    <property type="molecule type" value="Genomic_DNA"/>
</dbReference>
<sequence>MFEMWGLPRRNITLGNIDYNDKLFLPENASTYAEIITMPSGNSHATSSGVFSLAPAFL</sequence>
<dbReference type="Proteomes" id="UP000254978">
    <property type="component" value="Unassembled WGS sequence"/>
</dbReference>
<name>A0A378TJ08_9MYCO</name>
<evidence type="ECO:0000313" key="2">
    <source>
        <dbReference type="Proteomes" id="UP000254978"/>
    </source>
</evidence>
<gene>
    <name evidence="1" type="ORF">NCTC10821_04172</name>
</gene>
<accession>A0A378TJ08</accession>
<organism evidence="1 2">
    <name type="scientific">Mycolicibacterium tokaiense</name>
    <dbReference type="NCBI Taxonomy" id="39695"/>
    <lineage>
        <taxon>Bacteria</taxon>
        <taxon>Bacillati</taxon>
        <taxon>Actinomycetota</taxon>
        <taxon>Actinomycetes</taxon>
        <taxon>Mycobacteriales</taxon>
        <taxon>Mycobacteriaceae</taxon>
        <taxon>Mycolicibacterium</taxon>
    </lineage>
</organism>
<keyword evidence="2" id="KW-1185">Reference proteome</keyword>
<proteinExistence type="predicted"/>
<evidence type="ECO:0000313" key="1">
    <source>
        <dbReference type="EMBL" id="STZ60630.1"/>
    </source>
</evidence>
<reference evidence="1 2" key="1">
    <citation type="submission" date="2018-06" db="EMBL/GenBank/DDBJ databases">
        <authorList>
            <consortium name="Pathogen Informatics"/>
            <person name="Doyle S."/>
        </authorList>
    </citation>
    <scope>NUCLEOTIDE SEQUENCE [LARGE SCALE GENOMIC DNA]</scope>
    <source>
        <strain evidence="1 2">NCTC10821</strain>
    </source>
</reference>
<dbReference type="AlphaFoldDB" id="A0A378TJ08"/>